<feature type="region of interest" description="Disordered" evidence="1">
    <location>
        <begin position="1"/>
        <end position="21"/>
    </location>
</feature>
<proteinExistence type="predicted"/>
<feature type="region of interest" description="Disordered" evidence="1">
    <location>
        <begin position="279"/>
        <end position="299"/>
    </location>
</feature>
<feature type="compositionally biased region" description="Basic residues" evidence="1">
    <location>
        <begin position="124"/>
        <end position="138"/>
    </location>
</feature>
<evidence type="ECO:0000313" key="2">
    <source>
        <dbReference type="EMBL" id="KAF1940536.1"/>
    </source>
</evidence>
<feature type="region of interest" description="Disordered" evidence="1">
    <location>
        <begin position="591"/>
        <end position="639"/>
    </location>
</feature>
<reference evidence="2" key="1">
    <citation type="journal article" date="2020" name="Stud. Mycol.">
        <title>101 Dothideomycetes genomes: a test case for predicting lifestyles and emergence of pathogens.</title>
        <authorList>
            <person name="Haridas S."/>
            <person name="Albert R."/>
            <person name="Binder M."/>
            <person name="Bloem J."/>
            <person name="Labutti K."/>
            <person name="Salamov A."/>
            <person name="Andreopoulos B."/>
            <person name="Baker S."/>
            <person name="Barry K."/>
            <person name="Bills G."/>
            <person name="Bluhm B."/>
            <person name="Cannon C."/>
            <person name="Castanera R."/>
            <person name="Culley D."/>
            <person name="Daum C."/>
            <person name="Ezra D."/>
            <person name="Gonzalez J."/>
            <person name="Henrissat B."/>
            <person name="Kuo A."/>
            <person name="Liang C."/>
            <person name="Lipzen A."/>
            <person name="Lutzoni F."/>
            <person name="Magnuson J."/>
            <person name="Mondo S."/>
            <person name="Nolan M."/>
            <person name="Ohm R."/>
            <person name="Pangilinan J."/>
            <person name="Park H.-J."/>
            <person name="Ramirez L."/>
            <person name="Alfaro M."/>
            <person name="Sun H."/>
            <person name="Tritt A."/>
            <person name="Yoshinaga Y."/>
            <person name="Zwiers L.-H."/>
            <person name="Turgeon B."/>
            <person name="Goodwin S."/>
            <person name="Spatafora J."/>
            <person name="Crous P."/>
            <person name="Grigoriev I."/>
        </authorList>
    </citation>
    <scope>NUCLEOTIDE SEQUENCE</scope>
    <source>
        <strain evidence="2">CBS 161.51</strain>
    </source>
</reference>
<gene>
    <name evidence="2" type="ORF">EJ02DRAFT_423875</name>
</gene>
<dbReference type="AlphaFoldDB" id="A0A6A5SPK9"/>
<dbReference type="Proteomes" id="UP000800038">
    <property type="component" value="Unassembled WGS sequence"/>
</dbReference>
<organism evidence="2 3">
    <name type="scientific">Clathrospora elynae</name>
    <dbReference type="NCBI Taxonomy" id="706981"/>
    <lineage>
        <taxon>Eukaryota</taxon>
        <taxon>Fungi</taxon>
        <taxon>Dikarya</taxon>
        <taxon>Ascomycota</taxon>
        <taxon>Pezizomycotina</taxon>
        <taxon>Dothideomycetes</taxon>
        <taxon>Pleosporomycetidae</taxon>
        <taxon>Pleosporales</taxon>
        <taxon>Diademaceae</taxon>
        <taxon>Clathrospora</taxon>
    </lineage>
</organism>
<sequence length="639" mass="70801">MSDPVIKKEESPEASVMATPSEPVASSAAIALAGSASSIHDVDDVKPSKWMSNGIVAQARFDPTAYYGSSPRKYRLDSQYIGYFPMPVAGPPMSSRDPSQSISAMATPRGRKLNPIANITTPARHSHNRPKKPLKNRCPHTNPDQAKMDQYDFGEISANIEEMQYPVPPPIVGMQGQDVQMAMVSRNGFENMHDNAQQVQNATGTHEQQGKSDMNRLMVRELVKSNVYLRQMYVKVDGRLTKLEHENTNLRSELARLSHMPNDAPQTAPVVRRVNFAWDETDGRSRSPSPSRGQYRDREERALGTKFAKLGILKKSEMTEAQKQLQVKALSKAPVPPPVAGLPTPMTKPASKSNAGLSAPYSSILKTPITPGRIGPSNTGISAPYSGIVKTPITPGRIGPNNVNRKSSTQINKRKVHNVDKMMPPHNVLIPMVPLTDTEVIVYFFQSLSRPMVALRLYSRNWGPAQIVDILNEHRDIEGGYLRNTCSVKCTTAIKKGRDKFGEDWEANHRAVFQGASDLKATDLLCLTAEELKEASDYDVRSLTIGLKKHPEQDVDGGIFTKCVKYCVEHDAPYTLANIWQLAFDFQDDRVPVHPSSPSTPRLGGRSERLRRERKQAEEEDDDEDNDDIIAGERATSSS</sequence>
<evidence type="ECO:0000313" key="3">
    <source>
        <dbReference type="Proteomes" id="UP000800038"/>
    </source>
</evidence>
<keyword evidence="3" id="KW-1185">Reference proteome</keyword>
<feature type="compositionally biased region" description="Basic and acidic residues" evidence="1">
    <location>
        <begin position="1"/>
        <end position="11"/>
    </location>
</feature>
<accession>A0A6A5SPK9</accession>
<dbReference type="EMBL" id="ML976061">
    <property type="protein sequence ID" value="KAF1940536.1"/>
    <property type="molecule type" value="Genomic_DNA"/>
</dbReference>
<protein>
    <submittedName>
        <fullName evidence="2">Uncharacterized protein</fullName>
    </submittedName>
</protein>
<dbReference type="OrthoDB" id="3792684at2759"/>
<feature type="region of interest" description="Disordered" evidence="1">
    <location>
        <begin position="121"/>
        <end position="147"/>
    </location>
</feature>
<evidence type="ECO:0000256" key="1">
    <source>
        <dbReference type="SAM" id="MobiDB-lite"/>
    </source>
</evidence>
<name>A0A6A5SPK9_9PLEO</name>
<feature type="compositionally biased region" description="Acidic residues" evidence="1">
    <location>
        <begin position="618"/>
        <end position="630"/>
    </location>
</feature>
<feature type="compositionally biased region" description="Basic and acidic residues" evidence="1">
    <location>
        <begin position="605"/>
        <end position="617"/>
    </location>
</feature>